<feature type="compositionally biased region" description="Polar residues" evidence="1">
    <location>
        <begin position="48"/>
        <end position="62"/>
    </location>
</feature>
<gene>
    <name evidence="2" type="ORF">FA09DRAFT_331306</name>
</gene>
<feature type="region of interest" description="Disordered" evidence="1">
    <location>
        <begin position="14"/>
        <end position="77"/>
    </location>
</feature>
<dbReference type="RefSeq" id="XP_025596698.1">
    <property type="nucleotide sequence ID" value="XM_025742967.1"/>
</dbReference>
<dbReference type="Proteomes" id="UP000245946">
    <property type="component" value="Unassembled WGS sequence"/>
</dbReference>
<proteinExistence type="predicted"/>
<evidence type="ECO:0000313" key="3">
    <source>
        <dbReference type="Proteomes" id="UP000245946"/>
    </source>
</evidence>
<dbReference type="AlphaFoldDB" id="A0A316Z498"/>
<name>A0A316Z498_9BASI</name>
<evidence type="ECO:0000256" key="1">
    <source>
        <dbReference type="SAM" id="MobiDB-lite"/>
    </source>
</evidence>
<keyword evidence="3" id="KW-1185">Reference proteome</keyword>
<protein>
    <submittedName>
        <fullName evidence="2">Uncharacterized protein</fullName>
    </submittedName>
</protein>
<feature type="compositionally biased region" description="Basic and acidic residues" evidence="1">
    <location>
        <begin position="29"/>
        <end position="41"/>
    </location>
</feature>
<dbReference type="GeneID" id="37270511"/>
<reference evidence="2 3" key="1">
    <citation type="journal article" date="2018" name="Mol. Biol. Evol.">
        <title>Broad Genomic Sampling Reveals a Smut Pathogenic Ancestry of the Fungal Clade Ustilaginomycotina.</title>
        <authorList>
            <person name="Kijpornyongpan T."/>
            <person name="Mondo S.J."/>
            <person name="Barry K."/>
            <person name="Sandor L."/>
            <person name="Lee J."/>
            <person name="Lipzen A."/>
            <person name="Pangilinan J."/>
            <person name="LaButti K."/>
            <person name="Hainaut M."/>
            <person name="Henrissat B."/>
            <person name="Grigoriev I.V."/>
            <person name="Spatafora J.W."/>
            <person name="Aime M.C."/>
        </authorList>
    </citation>
    <scope>NUCLEOTIDE SEQUENCE [LARGE SCALE GENOMIC DNA]</scope>
    <source>
        <strain evidence="2 3">MCA 4186</strain>
    </source>
</reference>
<organism evidence="2 3">
    <name type="scientific">Tilletiopsis washingtonensis</name>
    <dbReference type="NCBI Taxonomy" id="58919"/>
    <lineage>
        <taxon>Eukaryota</taxon>
        <taxon>Fungi</taxon>
        <taxon>Dikarya</taxon>
        <taxon>Basidiomycota</taxon>
        <taxon>Ustilaginomycotina</taxon>
        <taxon>Exobasidiomycetes</taxon>
        <taxon>Entylomatales</taxon>
        <taxon>Entylomatales incertae sedis</taxon>
        <taxon>Tilletiopsis</taxon>
    </lineage>
</organism>
<dbReference type="EMBL" id="KZ819299">
    <property type="protein sequence ID" value="PWN96419.1"/>
    <property type="molecule type" value="Genomic_DNA"/>
</dbReference>
<feature type="compositionally biased region" description="Low complexity" evidence="1">
    <location>
        <begin position="14"/>
        <end position="28"/>
    </location>
</feature>
<sequence>MALRLLAQVGLVPDAQRGAAADGRSASGRTHEDVSRRRQQTDDAYASPGSTSAAACSLQSAESVAAGRSTPAPPPLVCALRSPWRLRRATARR</sequence>
<accession>A0A316Z498</accession>
<evidence type="ECO:0000313" key="2">
    <source>
        <dbReference type="EMBL" id="PWN96419.1"/>
    </source>
</evidence>